<keyword evidence="2" id="KW-1185">Reference proteome</keyword>
<accession>A0A9X3HWF8</accession>
<evidence type="ECO:0000313" key="2">
    <source>
        <dbReference type="Proteomes" id="UP001155587"/>
    </source>
</evidence>
<name>A0A9X3HWF8_9VIBR</name>
<dbReference type="Proteomes" id="UP001155587">
    <property type="component" value="Unassembled WGS sequence"/>
</dbReference>
<sequence>MLPKQIALQRRLERLLSIWAMTLAQKSIVDAVGAYSNQSITKKLAQSFGIAKKSVEK</sequence>
<organism evidence="1 2">
    <name type="scientific">Vibrio qingdaonensis</name>
    <dbReference type="NCBI Taxonomy" id="2829491"/>
    <lineage>
        <taxon>Bacteria</taxon>
        <taxon>Pseudomonadati</taxon>
        <taxon>Pseudomonadota</taxon>
        <taxon>Gammaproteobacteria</taxon>
        <taxon>Vibrionales</taxon>
        <taxon>Vibrionaceae</taxon>
        <taxon>Vibrio</taxon>
    </lineage>
</organism>
<dbReference type="AlphaFoldDB" id="A0A9X3HWF8"/>
<gene>
    <name evidence="1" type="ORF">MD535_09545</name>
</gene>
<proteinExistence type="predicted"/>
<reference evidence="1" key="1">
    <citation type="submission" date="2022-02" db="EMBL/GenBank/DDBJ databases">
        <title>Vibrio sp. nov, a new bacterium isolated from seawater.</title>
        <authorList>
            <person name="Yuan Y."/>
        </authorList>
    </citation>
    <scope>NUCLEOTIDE SEQUENCE</scope>
    <source>
        <strain evidence="1">ZSDZ65</strain>
    </source>
</reference>
<dbReference type="EMBL" id="JAKRRY010000010">
    <property type="protein sequence ID" value="MCW8346249.1"/>
    <property type="molecule type" value="Genomic_DNA"/>
</dbReference>
<evidence type="ECO:0000313" key="1">
    <source>
        <dbReference type="EMBL" id="MCW8346249.1"/>
    </source>
</evidence>
<protein>
    <submittedName>
        <fullName evidence="1">Uncharacterized protein</fullName>
    </submittedName>
</protein>
<comment type="caution">
    <text evidence="1">The sequence shown here is derived from an EMBL/GenBank/DDBJ whole genome shotgun (WGS) entry which is preliminary data.</text>
</comment>
<dbReference type="RefSeq" id="WP_265674642.1">
    <property type="nucleotide sequence ID" value="NZ_JAKRRY010000010.1"/>
</dbReference>